<evidence type="ECO:0000256" key="4">
    <source>
        <dbReference type="SAM" id="MobiDB-lite"/>
    </source>
</evidence>
<evidence type="ECO:0000256" key="1">
    <source>
        <dbReference type="ARBA" id="ARBA00022679"/>
    </source>
</evidence>
<accession>A0A8D8TSK2</accession>
<dbReference type="AlphaFoldDB" id="A0A8D8TSK2"/>
<dbReference type="GO" id="GO:0019205">
    <property type="term" value="F:nucleobase-containing compound kinase activity"/>
    <property type="evidence" value="ECO:0007669"/>
    <property type="project" value="InterPro"/>
</dbReference>
<keyword evidence="3 5" id="KW-0418">Kinase</keyword>
<keyword evidence="1" id="KW-0808">Transferase</keyword>
<evidence type="ECO:0000256" key="2">
    <source>
        <dbReference type="ARBA" id="ARBA00022741"/>
    </source>
</evidence>
<feature type="compositionally biased region" description="Polar residues" evidence="4">
    <location>
        <begin position="117"/>
        <end position="128"/>
    </location>
</feature>
<dbReference type="Gene3D" id="3.40.50.300">
    <property type="entry name" value="P-loop containing nucleotide triphosphate hydrolases"/>
    <property type="match status" value="2"/>
</dbReference>
<name>A0A8D8TSK2_9HEMI</name>
<organism evidence="5">
    <name type="scientific">Cacopsylla melanoneura</name>
    <dbReference type="NCBI Taxonomy" id="428564"/>
    <lineage>
        <taxon>Eukaryota</taxon>
        <taxon>Metazoa</taxon>
        <taxon>Ecdysozoa</taxon>
        <taxon>Arthropoda</taxon>
        <taxon>Hexapoda</taxon>
        <taxon>Insecta</taxon>
        <taxon>Pterygota</taxon>
        <taxon>Neoptera</taxon>
        <taxon>Paraneoptera</taxon>
        <taxon>Hemiptera</taxon>
        <taxon>Sternorrhyncha</taxon>
        <taxon>Psylloidea</taxon>
        <taxon>Psyllidae</taxon>
        <taxon>Psyllinae</taxon>
        <taxon>Cacopsylla</taxon>
    </lineage>
</organism>
<sequence length="523" mass="60027">MNPDPSAPRVFFTYPVDQTLRKLKVSNKLKPYLERNRIVELFSNLTREILTNKPKDVLKFVRNELVATQGNFVPQVILLGPPNVNVPALAEYVSRQMNIVHIKLEDVFTAHDDQRNRGTVSSVSQYNKHSTDPESKNMFNNDQEKVLDCKALAQTLLELLSNSNSNGWILTGFPRDDMDAQCLNRHKILPTHVVSLVSNDNQPTCSSTGMQNYKSKLFGIRRFYSYFLREINVCDRSTSKLGGIIVECVQVPLNKLYRPVSPRVVLFGPRGSGKRSLGQKLEENIHIIHFDMTQRLSNKSVGSQNKKCEELLVRLGENDCQTLGYVLTGFPRNVDELRMLDQCDNPPNRIIFLTLSDDICLKRHGERCFDMNTCREMRKAEVYDTGHSQCINMNRMIVTHPDDEIEQIKADLQAYRYVEQDMIKYTGKNAIFIDANTCSVNILYERVVSAIQRPLFVSQDKTCEPATFSNVSQNSLETNDNMRQQDAPQCDANKWKFTMKFTCSNRESKSCDLEQIKRILRDE</sequence>
<keyword evidence="2" id="KW-0547">Nucleotide-binding</keyword>
<dbReference type="EMBL" id="HBUF01298583">
    <property type="protein sequence ID" value="CAG6690656.1"/>
    <property type="molecule type" value="Transcribed_RNA"/>
</dbReference>
<dbReference type="PANTHER" id="PTHR23359">
    <property type="entry name" value="NUCLEOTIDE KINASE"/>
    <property type="match status" value="1"/>
</dbReference>
<dbReference type="CDD" id="cd22961">
    <property type="entry name" value="DD_TEX55-like"/>
    <property type="match status" value="1"/>
</dbReference>
<feature type="region of interest" description="Disordered" evidence="4">
    <location>
        <begin position="116"/>
        <end position="139"/>
    </location>
</feature>
<evidence type="ECO:0000313" key="5">
    <source>
        <dbReference type="EMBL" id="CAG6690656.1"/>
    </source>
</evidence>
<dbReference type="GO" id="GO:0005524">
    <property type="term" value="F:ATP binding"/>
    <property type="evidence" value="ECO:0007669"/>
    <property type="project" value="InterPro"/>
</dbReference>
<proteinExistence type="predicted"/>
<reference evidence="5" key="1">
    <citation type="submission" date="2021-05" db="EMBL/GenBank/DDBJ databases">
        <authorList>
            <person name="Alioto T."/>
            <person name="Alioto T."/>
            <person name="Gomez Garrido J."/>
        </authorList>
    </citation>
    <scope>NUCLEOTIDE SEQUENCE</scope>
</reference>
<dbReference type="SUPFAM" id="SSF52540">
    <property type="entry name" value="P-loop containing nucleoside triphosphate hydrolases"/>
    <property type="match status" value="1"/>
</dbReference>
<dbReference type="InterPro" id="IPR000850">
    <property type="entry name" value="Adenylat/UMP-CMP_kin"/>
</dbReference>
<protein>
    <submittedName>
        <fullName evidence="5">Adenylate kinase 8</fullName>
    </submittedName>
</protein>
<dbReference type="InterPro" id="IPR027417">
    <property type="entry name" value="P-loop_NTPase"/>
</dbReference>
<dbReference type="GO" id="GO:0006139">
    <property type="term" value="P:nucleobase-containing compound metabolic process"/>
    <property type="evidence" value="ECO:0007669"/>
    <property type="project" value="InterPro"/>
</dbReference>
<evidence type="ECO:0000256" key="3">
    <source>
        <dbReference type="ARBA" id="ARBA00022777"/>
    </source>
</evidence>